<keyword evidence="3 5" id="KW-0067">ATP-binding</keyword>
<sequence length="234" mass="26585">MHFWQKKKEVLKEIFLKVNKGEVFGFLGPNGAGKTTTIKILTGLINPDKGRVEIFGFPPNSIEAKRRIGFLPESPYFYEHLTGYEFLKIHSMLCNKPPDRERLLKLLERVGLKNALELPLRKYSRGMLQRIGIAQALVGEPDLLILDEPLTGLDPIGRKEIKDLILELKKNGKTVFFSSHILPDAEAVCDRIGIIIEGRIMEVGTLDELLKKGTKTDELTLEEWFFNQVKGSKK</sequence>
<accession>A0A7C4XEB6</accession>
<evidence type="ECO:0000259" key="4">
    <source>
        <dbReference type="PROSITE" id="PS50893"/>
    </source>
</evidence>
<evidence type="ECO:0000313" key="5">
    <source>
        <dbReference type="EMBL" id="HGV97295.1"/>
    </source>
</evidence>
<dbReference type="PANTHER" id="PTHR42939:SF1">
    <property type="entry name" value="ABC TRANSPORTER ATP-BINDING PROTEIN ALBC-RELATED"/>
    <property type="match status" value="1"/>
</dbReference>
<gene>
    <name evidence="5" type="ORF">ENV60_03235</name>
</gene>
<dbReference type="PROSITE" id="PS50893">
    <property type="entry name" value="ABC_TRANSPORTER_2"/>
    <property type="match status" value="1"/>
</dbReference>
<dbReference type="InterPro" id="IPR027417">
    <property type="entry name" value="P-loop_NTPase"/>
</dbReference>
<organism evidence="5">
    <name type="scientific">candidate division WOR-3 bacterium</name>
    <dbReference type="NCBI Taxonomy" id="2052148"/>
    <lineage>
        <taxon>Bacteria</taxon>
        <taxon>Bacteria division WOR-3</taxon>
    </lineage>
</organism>
<dbReference type="InterPro" id="IPR003439">
    <property type="entry name" value="ABC_transporter-like_ATP-bd"/>
</dbReference>
<dbReference type="PANTHER" id="PTHR42939">
    <property type="entry name" value="ABC TRANSPORTER ATP-BINDING PROTEIN ALBC-RELATED"/>
    <property type="match status" value="1"/>
</dbReference>
<reference evidence="5" key="1">
    <citation type="journal article" date="2020" name="mSystems">
        <title>Genome- and Community-Level Interaction Insights into Carbon Utilization and Element Cycling Functions of Hydrothermarchaeota in Hydrothermal Sediment.</title>
        <authorList>
            <person name="Zhou Z."/>
            <person name="Liu Y."/>
            <person name="Xu W."/>
            <person name="Pan J."/>
            <person name="Luo Z.H."/>
            <person name="Li M."/>
        </authorList>
    </citation>
    <scope>NUCLEOTIDE SEQUENCE [LARGE SCALE GENOMIC DNA]</scope>
    <source>
        <strain evidence="5">SpSt-774</strain>
    </source>
</reference>
<protein>
    <submittedName>
        <fullName evidence="5">ABC transporter ATP-binding protein</fullName>
    </submittedName>
</protein>
<dbReference type="GO" id="GO:0005524">
    <property type="term" value="F:ATP binding"/>
    <property type="evidence" value="ECO:0007669"/>
    <property type="project" value="UniProtKB-KW"/>
</dbReference>
<dbReference type="GO" id="GO:0016887">
    <property type="term" value="F:ATP hydrolysis activity"/>
    <property type="evidence" value="ECO:0007669"/>
    <property type="project" value="InterPro"/>
</dbReference>
<keyword evidence="2" id="KW-0547">Nucleotide-binding</keyword>
<evidence type="ECO:0000256" key="3">
    <source>
        <dbReference type="ARBA" id="ARBA00022840"/>
    </source>
</evidence>
<proteinExistence type="predicted"/>
<dbReference type="Gene3D" id="3.40.50.300">
    <property type="entry name" value="P-loop containing nucleotide triphosphate hydrolases"/>
    <property type="match status" value="1"/>
</dbReference>
<dbReference type="SMART" id="SM00382">
    <property type="entry name" value="AAA"/>
    <property type="match status" value="1"/>
</dbReference>
<keyword evidence="1" id="KW-0813">Transport</keyword>
<feature type="domain" description="ABC transporter" evidence="4">
    <location>
        <begin position="1"/>
        <end position="222"/>
    </location>
</feature>
<evidence type="ECO:0000256" key="2">
    <source>
        <dbReference type="ARBA" id="ARBA00022741"/>
    </source>
</evidence>
<dbReference type="AlphaFoldDB" id="A0A7C4XEB6"/>
<comment type="caution">
    <text evidence="5">The sequence shown here is derived from an EMBL/GenBank/DDBJ whole genome shotgun (WGS) entry which is preliminary data.</text>
</comment>
<dbReference type="InterPro" id="IPR003593">
    <property type="entry name" value="AAA+_ATPase"/>
</dbReference>
<dbReference type="SUPFAM" id="SSF52540">
    <property type="entry name" value="P-loop containing nucleoside triphosphate hydrolases"/>
    <property type="match status" value="1"/>
</dbReference>
<dbReference type="Pfam" id="PF00005">
    <property type="entry name" value="ABC_tran"/>
    <property type="match status" value="1"/>
</dbReference>
<dbReference type="InterPro" id="IPR051782">
    <property type="entry name" value="ABC_Transporter_VariousFunc"/>
</dbReference>
<dbReference type="EMBL" id="DTGZ01000059">
    <property type="protein sequence ID" value="HGV97295.1"/>
    <property type="molecule type" value="Genomic_DNA"/>
</dbReference>
<dbReference type="CDD" id="cd03230">
    <property type="entry name" value="ABC_DR_subfamily_A"/>
    <property type="match status" value="1"/>
</dbReference>
<evidence type="ECO:0000256" key="1">
    <source>
        <dbReference type="ARBA" id="ARBA00022448"/>
    </source>
</evidence>
<name>A0A7C4XEB6_UNCW3</name>